<accession>K6UNR5</accession>
<dbReference type="OrthoDB" id="388216at2759"/>
<organism evidence="2 3">
    <name type="scientific">Plasmodium cynomolgi (strain B)</name>
    <dbReference type="NCBI Taxonomy" id="1120755"/>
    <lineage>
        <taxon>Eukaryota</taxon>
        <taxon>Sar</taxon>
        <taxon>Alveolata</taxon>
        <taxon>Apicomplexa</taxon>
        <taxon>Aconoidasida</taxon>
        <taxon>Haemosporida</taxon>
        <taxon>Plasmodiidae</taxon>
        <taxon>Plasmodium</taxon>
        <taxon>Plasmodium (Plasmodium)</taxon>
    </lineage>
</organism>
<protein>
    <recommendedName>
        <fullName evidence="4">CYIR protein</fullName>
    </recommendedName>
</protein>
<dbReference type="KEGG" id="pcy:PCYB_004870"/>
<feature type="non-terminal residue" evidence="2">
    <location>
        <position position="1"/>
    </location>
</feature>
<dbReference type="RefSeq" id="XP_004227956.1">
    <property type="nucleotide sequence ID" value="XM_004227908.1"/>
</dbReference>
<dbReference type="Proteomes" id="UP000006319">
    <property type="component" value="Unassembled WGS sequence"/>
</dbReference>
<feature type="transmembrane region" description="Helical" evidence="1">
    <location>
        <begin position="164"/>
        <end position="182"/>
    </location>
</feature>
<dbReference type="AlphaFoldDB" id="K6UNR5"/>
<dbReference type="EMBL" id="DF157709">
    <property type="protein sequence ID" value="GAB69738.1"/>
    <property type="molecule type" value="Genomic_DNA"/>
</dbReference>
<keyword evidence="1" id="KW-0472">Membrane</keyword>
<evidence type="ECO:0000313" key="3">
    <source>
        <dbReference type="Proteomes" id="UP000006319"/>
    </source>
</evidence>
<proteinExistence type="predicted"/>
<gene>
    <name evidence="2" type="ORF">PCYB_004870</name>
</gene>
<keyword evidence="1" id="KW-1133">Transmembrane helix</keyword>
<keyword evidence="3" id="KW-1185">Reference proteome</keyword>
<reference evidence="2 3" key="1">
    <citation type="journal article" date="2012" name="Nat. Genet.">
        <title>Plasmodium cynomolgi genome sequences provide insight into Plasmodium vivax and the monkey malaria clade.</title>
        <authorList>
            <person name="Tachibana S."/>
            <person name="Sullivan S.A."/>
            <person name="Kawai S."/>
            <person name="Nakamura S."/>
            <person name="Kim H.R."/>
            <person name="Goto N."/>
            <person name="Arisue N."/>
            <person name="Palacpac N.M.Q."/>
            <person name="Honma H."/>
            <person name="Yagi M."/>
            <person name="Tougan T."/>
            <person name="Katakai Y."/>
            <person name="Kaneko O."/>
            <person name="Mita T."/>
            <person name="Kita K."/>
            <person name="Yasutomi Y."/>
            <person name="Sutton P.L."/>
            <person name="Shakhbatyan R."/>
            <person name="Horii T."/>
            <person name="Yasunaga T."/>
            <person name="Barnwell J.W."/>
            <person name="Escalante A.A."/>
            <person name="Carlton J.M."/>
            <person name="Tanabe K."/>
        </authorList>
    </citation>
    <scope>NUCLEOTIDE SEQUENCE [LARGE SCALE GENOMIC DNA]</scope>
    <source>
        <strain evidence="2 3">B</strain>
    </source>
</reference>
<keyword evidence="1" id="KW-0812">Transmembrane</keyword>
<name>K6UNR5_PLACD</name>
<evidence type="ECO:0000313" key="2">
    <source>
        <dbReference type="EMBL" id="GAB69738.1"/>
    </source>
</evidence>
<evidence type="ECO:0000256" key="1">
    <source>
        <dbReference type="SAM" id="Phobius"/>
    </source>
</evidence>
<evidence type="ECO:0008006" key="4">
    <source>
        <dbReference type="Google" id="ProtNLM"/>
    </source>
</evidence>
<dbReference type="VEuPathDB" id="PlasmoDB:PCYB_004870"/>
<sequence>NFNRTCERNHEKKDISEYQKRINLITYCINRDYIKRKCEVFMNGNIPTPLVCYVFDEFIKKHYTRFYDEKKCFDVPLDHKDYSYHISDDCTLYNMDKTFPKINVQDKKIVYADVSRKRIEQCKHAEKVADGYTRSENRPLESKDLGFSSLVVVNSPDNKPLKQVYYSGLSVLGVVFTSMVLYKVKNCKY</sequence>
<dbReference type="GeneID" id="14696280"/>